<keyword evidence="9" id="KW-1185">Reference proteome</keyword>
<evidence type="ECO:0000256" key="4">
    <source>
        <dbReference type="ARBA" id="ARBA00023136"/>
    </source>
</evidence>
<evidence type="ECO:0000259" key="7">
    <source>
        <dbReference type="Pfam" id="PF20684"/>
    </source>
</evidence>
<dbReference type="AlphaFoldDB" id="A0A6A6HZ56"/>
<dbReference type="PANTHER" id="PTHR33048:SF47">
    <property type="entry name" value="INTEGRAL MEMBRANE PROTEIN-RELATED"/>
    <property type="match status" value="1"/>
</dbReference>
<evidence type="ECO:0000256" key="3">
    <source>
        <dbReference type="ARBA" id="ARBA00022989"/>
    </source>
</evidence>
<feature type="transmembrane region" description="Helical" evidence="6">
    <location>
        <begin position="242"/>
        <end position="261"/>
    </location>
</feature>
<evidence type="ECO:0000313" key="9">
    <source>
        <dbReference type="Proteomes" id="UP000800094"/>
    </source>
</evidence>
<comment type="similarity">
    <text evidence="5">Belongs to the SAT4 family.</text>
</comment>
<evidence type="ECO:0000256" key="6">
    <source>
        <dbReference type="SAM" id="Phobius"/>
    </source>
</evidence>
<feature type="non-terminal residue" evidence="8">
    <location>
        <position position="1"/>
    </location>
</feature>
<organism evidence="8 9">
    <name type="scientific">Trematosphaeria pertusa</name>
    <dbReference type="NCBI Taxonomy" id="390896"/>
    <lineage>
        <taxon>Eukaryota</taxon>
        <taxon>Fungi</taxon>
        <taxon>Dikarya</taxon>
        <taxon>Ascomycota</taxon>
        <taxon>Pezizomycotina</taxon>
        <taxon>Dothideomycetes</taxon>
        <taxon>Pleosporomycetidae</taxon>
        <taxon>Pleosporales</taxon>
        <taxon>Massarineae</taxon>
        <taxon>Trematosphaeriaceae</taxon>
        <taxon>Trematosphaeria</taxon>
    </lineage>
</organism>
<feature type="transmembrane region" description="Helical" evidence="6">
    <location>
        <begin position="34"/>
        <end position="57"/>
    </location>
</feature>
<feature type="transmembrane region" description="Helical" evidence="6">
    <location>
        <begin position="166"/>
        <end position="190"/>
    </location>
</feature>
<dbReference type="GeneID" id="54575920"/>
<proteinExistence type="inferred from homology"/>
<accession>A0A6A6HZ56</accession>
<feature type="transmembrane region" description="Helical" evidence="6">
    <location>
        <begin position="6"/>
        <end position="22"/>
    </location>
</feature>
<comment type="subcellular location">
    <subcellularLocation>
        <location evidence="1">Membrane</location>
        <topology evidence="1">Multi-pass membrane protein</topology>
    </subcellularLocation>
</comment>
<feature type="domain" description="Rhodopsin" evidence="7">
    <location>
        <begin position="17"/>
        <end position="261"/>
    </location>
</feature>
<name>A0A6A6HZ56_9PLEO</name>
<dbReference type="Proteomes" id="UP000800094">
    <property type="component" value="Unassembled WGS sequence"/>
</dbReference>
<keyword evidence="2 6" id="KW-0812">Transmembrane</keyword>
<evidence type="ECO:0000313" key="8">
    <source>
        <dbReference type="EMBL" id="KAF2243058.1"/>
    </source>
</evidence>
<feature type="transmembrane region" description="Helical" evidence="6">
    <location>
        <begin position="120"/>
        <end position="138"/>
    </location>
</feature>
<evidence type="ECO:0000256" key="2">
    <source>
        <dbReference type="ARBA" id="ARBA00022692"/>
    </source>
</evidence>
<dbReference type="EMBL" id="ML987206">
    <property type="protein sequence ID" value="KAF2243058.1"/>
    <property type="molecule type" value="Genomic_DNA"/>
</dbReference>
<dbReference type="InterPro" id="IPR049326">
    <property type="entry name" value="Rhodopsin_dom_fungi"/>
</dbReference>
<feature type="transmembrane region" description="Helical" evidence="6">
    <location>
        <begin position="202"/>
        <end position="222"/>
    </location>
</feature>
<sequence>GAVWGLLGISFLSLLGRVFIKWRTFAKLSWDDLFVILAFIFSVAMAVTMQVTSRYMYQLEYVRVGLVYPPPPSFMEDTGKYFKGTIAMGVFFPCSLWAVKFAFLLFFWRLVSKIQSLRRHWYTAFVFTLLSFAAAFAATDWRCIASPVEVIFTTCASRDSGVRMRFFMWFICSIDVSSDMLIMSIPFVLLWQVNKLPLRKRISLAGLFSLVCVTMAIAFVRASQITAYKGQPDNSRTTLWSFVEQSIAIIIVCLGSVRVLFTSESN</sequence>
<protein>
    <recommendedName>
        <fullName evidence="7">Rhodopsin domain-containing protein</fullName>
    </recommendedName>
</protein>
<feature type="non-terminal residue" evidence="8">
    <location>
        <position position="266"/>
    </location>
</feature>
<evidence type="ECO:0000256" key="1">
    <source>
        <dbReference type="ARBA" id="ARBA00004141"/>
    </source>
</evidence>
<reference evidence="8" key="1">
    <citation type="journal article" date="2020" name="Stud. Mycol.">
        <title>101 Dothideomycetes genomes: a test case for predicting lifestyles and emergence of pathogens.</title>
        <authorList>
            <person name="Haridas S."/>
            <person name="Albert R."/>
            <person name="Binder M."/>
            <person name="Bloem J."/>
            <person name="Labutti K."/>
            <person name="Salamov A."/>
            <person name="Andreopoulos B."/>
            <person name="Baker S."/>
            <person name="Barry K."/>
            <person name="Bills G."/>
            <person name="Bluhm B."/>
            <person name="Cannon C."/>
            <person name="Castanera R."/>
            <person name="Culley D."/>
            <person name="Daum C."/>
            <person name="Ezra D."/>
            <person name="Gonzalez J."/>
            <person name="Henrissat B."/>
            <person name="Kuo A."/>
            <person name="Liang C."/>
            <person name="Lipzen A."/>
            <person name="Lutzoni F."/>
            <person name="Magnuson J."/>
            <person name="Mondo S."/>
            <person name="Nolan M."/>
            <person name="Ohm R."/>
            <person name="Pangilinan J."/>
            <person name="Park H.-J."/>
            <person name="Ramirez L."/>
            <person name="Alfaro M."/>
            <person name="Sun H."/>
            <person name="Tritt A."/>
            <person name="Yoshinaga Y."/>
            <person name="Zwiers L.-H."/>
            <person name="Turgeon B."/>
            <person name="Goodwin S."/>
            <person name="Spatafora J."/>
            <person name="Crous P."/>
            <person name="Grigoriev I."/>
        </authorList>
    </citation>
    <scope>NUCLEOTIDE SEQUENCE</scope>
    <source>
        <strain evidence="8">CBS 122368</strain>
    </source>
</reference>
<keyword evidence="4 6" id="KW-0472">Membrane</keyword>
<gene>
    <name evidence="8" type="ORF">BU26DRAFT_382493</name>
</gene>
<dbReference type="Pfam" id="PF20684">
    <property type="entry name" value="Fung_rhodopsin"/>
    <property type="match status" value="1"/>
</dbReference>
<dbReference type="OrthoDB" id="444631at2759"/>
<dbReference type="RefSeq" id="XP_033678062.1">
    <property type="nucleotide sequence ID" value="XM_033822590.1"/>
</dbReference>
<dbReference type="PANTHER" id="PTHR33048">
    <property type="entry name" value="PTH11-LIKE INTEGRAL MEMBRANE PROTEIN (AFU_ORTHOLOGUE AFUA_5G11245)"/>
    <property type="match status" value="1"/>
</dbReference>
<keyword evidence="3 6" id="KW-1133">Transmembrane helix</keyword>
<dbReference type="GO" id="GO:0016020">
    <property type="term" value="C:membrane"/>
    <property type="evidence" value="ECO:0007669"/>
    <property type="project" value="UniProtKB-SubCell"/>
</dbReference>
<feature type="transmembrane region" description="Helical" evidence="6">
    <location>
        <begin position="86"/>
        <end position="108"/>
    </location>
</feature>
<evidence type="ECO:0000256" key="5">
    <source>
        <dbReference type="ARBA" id="ARBA00038359"/>
    </source>
</evidence>
<dbReference type="InterPro" id="IPR052337">
    <property type="entry name" value="SAT4-like"/>
</dbReference>